<organism evidence="2 3">
    <name type="scientific">Leptospira ognonensis</name>
    <dbReference type="NCBI Taxonomy" id="2484945"/>
    <lineage>
        <taxon>Bacteria</taxon>
        <taxon>Pseudomonadati</taxon>
        <taxon>Spirochaetota</taxon>
        <taxon>Spirochaetia</taxon>
        <taxon>Leptospirales</taxon>
        <taxon>Leptospiraceae</taxon>
        <taxon>Leptospira</taxon>
    </lineage>
</organism>
<comment type="caution">
    <text evidence="2">The sequence shown here is derived from an EMBL/GenBank/DDBJ whole genome shotgun (WGS) entry which is preliminary data.</text>
</comment>
<dbReference type="Proteomes" id="UP000297693">
    <property type="component" value="Unassembled WGS sequence"/>
</dbReference>
<proteinExistence type="predicted"/>
<name>A0A4R9JRZ2_9LEPT</name>
<dbReference type="Pfam" id="PF12713">
    <property type="entry name" value="DUF3806"/>
    <property type="match status" value="1"/>
</dbReference>
<gene>
    <name evidence="2" type="ORF">EHQ58_18550</name>
</gene>
<accession>A0A4R9JRZ2</accession>
<dbReference type="EMBL" id="RQGD01000058">
    <property type="protein sequence ID" value="TGL55338.1"/>
    <property type="molecule type" value="Genomic_DNA"/>
</dbReference>
<evidence type="ECO:0000313" key="3">
    <source>
        <dbReference type="Proteomes" id="UP000297693"/>
    </source>
</evidence>
<evidence type="ECO:0000259" key="1">
    <source>
        <dbReference type="Pfam" id="PF12713"/>
    </source>
</evidence>
<dbReference type="Gene3D" id="1.20.120.1090">
    <property type="match status" value="1"/>
</dbReference>
<dbReference type="OrthoDB" id="345509at2"/>
<reference evidence="2" key="1">
    <citation type="journal article" date="2019" name="PLoS Negl. Trop. Dis.">
        <title>Revisiting the worldwide diversity of Leptospira species in the environment.</title>
        <authorList>
            <person name="Vincent A.T."/>
            <person name="Schiettekatte O."/>
            <person name="Bourhy P."/>
            <person name="Veyrier F.J."/>
            <person name="Picardeau M."/>
        </authorList>
    </citation>
    <scope>NUCLEOTIDE SEQUENCE [LARGE SCALE GENOMIC DNA]</scope>
    <source>
        <strain evidence="2">201702476</strain>
    </source>
</reference>
<sequence length="168" mass="20045">MKKRFLTILSILMLIFTMNINSQPIYKDKQMTIFNLTTEDKEQLQYLRNEALKFIKEKTNKEIKEPVSIEKLQTAINLSNKNTNQIILYGFGVLIGDYFIEKHKMKWLAVEDEYGKDLVIFVEKTLYYVGTITLISKRIEKNEKIDVQYLISQIEKHMKENLKEYKTY</sequence>
<dbReference type="RefSeq" id="WP_135625568.1">
    <property type="nucleotide sequence ID" value="NZ_RQGD01000058.1"/>
</dbReference>
<evidence type="ECO:0000313" key="2">
    <source>
        <dbReference type="EMBL" id="TGL55338.1"/>
    </source>
</evidence>
<keyword evidence="3" id="KW-1185">Reference proteome</keyword>
<protein>
    <submittedName>
        <fullName evidence="2">DUF3806 domain-containing protein</fullName>
    </submittedName>
</protein>
<dbReference type="AlphaFoldDB" id="A0A4R9JRZ2"/>
<feature type="domain" description="DUF3806" evidence="1">
    <location>
        <begin position="81"/>
        <end position="148"/>
    </location>
</feature>
<dbReference type="InterPro" id="IPR024266">
    <property type="entry name" value="DUF3806"/>
</dbReference>